<dbReference type="Pfam" id="PF00482">
    <property type="entry name" value="T2SSF"/>
    <property type="match status" value="1"/>
</dbReference>
<gene>
    <name evidence="8" type="ORF">BXU00_02275</name>
</gene>
<accession>A0A397WN41</accession>
<evidence type="ECO:0000256" key="6">
    <source>
        <dbReference type="SAM" id="Phobius"/>
    </source>
</evidence>
<evidence type="ECO:0000313" key="9">
    <source>
        <dbReference type="Proteomes" id="UP000266622"/>
    </source>
</evidence>
<dbReference type="InterPro" id="IPR042094">
    <property type="entry name" value="T2SS_GspF_sf"/>
</dbReference>
<dbReference type="Gene3D" id="1.20.81.30">
    <property type="entry name" value="Type II secretion system (T2SS), domain F"/>
    <property type="match status" value="1"/>
</dbReference>
<proteinExistence type="predicted"/>
<keyword evidence="3 6" id="KW-0812">Transmembrane</keyword>
<evidence type="ECO:0000256" key="1">
    <source>
        <dbReference type="ARBA" id="ARBA00004651"/>
    </source>
</evidence>
<evidence type="ECO:0000256" key="5">
    <source>
        <dbReference type="ARBA" id="ARBA00023136"/>
    </source>
</evidence>
<comment type="subcellular location">
    <subcellularLocation>
        <location evidence="1">Cell membrane</location>
        <topology evidence="1">Multi-pass membrane protein</topology>
    </subcellularLocation>
</comment>
<dbReference type="EMBL" id="MWMI01000003">
    <property type="protein sequence ID" value="RIB35332.1"/>
    <property type="molecule type" value="Genomic_DNA"/>
</dbReference>
<feature type="transmembrane region" description="Helical" evidence="6">
    <location>
        <begin position="57"/>
        <end position="78"/>
    </location>
</feature>
<feature type="transmembrane region" description="Helical" evidence="6">
    <location>
        <begin position="287"/>
        <end position="309"/>
    </location>
</feature>
<keyword evidence="2" id="KW-1003">Cell membrane</keyword>
<reference evidence="8 9" key="1">
    <citation type="journal article" date="2018" name="Syst. Appl. Microbiol.">
        <title>A new symbiotic nanoarchaeote (Candidatus Nanoclepta minutus) and its host (Zestosphaera tikiterensis gen. nov., sp. nov.) from a New Zealand hot spring.</title>
        <authorList>
            <person name="St John E."/>
            <person name="Liu Y."/>
            <person name="Podar M."/>
            <person name="Stott M.B."/>
            <person name="Meneghin J."/>
            <person name="Chen Z."/>
            <person name="Lagutin K."/>
            <person name="Mitchell K."/>
            <person name="Reysenbach A.L."/>
        </authorList>
    </citation>
    <scope>NUCLEOTIDE SEQUENCE [LARGE SCALE GENOMIC DNA]</scope>
    <source>
        <strain evidence="8">NZ3</strain>
    </source>
</reference>
<feature type="transmembrane region" description="Helical" evidence="6">
    <location>
        <begin position="206"/>
        <end position="226"/>
    </location>
</feature>
<name>A0A397WN41_9ARCH</name>
<evidence type="ECO:0000256" key="4">
    <source>
        <dbReference type="ARBA" id="ARBA00022989"/>
    </source>
</evidence>
<sequence>MRLFTRKKDIADDPEVYGKIYIFGKPIKHDRFILIISLSLAIILFFSGVYFKLYMSYITLSALLISVYSIVSFPYIFYKILENNERRRIEDEYISFLRDLAEALSSGMSLHQALKHVSEIGYTALGKFIRKLYVWVSWGIDFRRAFEMFNKYFEGYREIRRANNVILETYISGGDLAKILKTLSDDLENIRDLEKLRASYMRQQTLVMYIIYVVFIGMLIGILTMLKPMMMQLVQTGEGGFGVSFGKIDYGMLKNVLGISIIVEAFSIAIINGYIESNRISGSFRHLAITTFIAVLVYIFFIIPPSVMIDITMPIAPFSGMPIEMTIKVGVDMKPITTTARIEVLGPSTYLIDYVDVVSGAGRYTFTPSSSGKYTIKVTVNYGGNRYTEVKEITVS</sequence>
<evidence type="ECO:0000256" key="2">
    <source>
        <dbReference type="ARBA" id="ARBA00022475"/>
    </source>
</evidence>
<evidence type="ECO:0000256" key="3">
    <source>
        <dbReference type="ARBA" id="ARBA00022692"/>
    </source>
</evidence>
<dbReference type="InterPro" id="IPR056569">
    <property type="entry name" value="ArlJ-like"/>
</dbReference>
<dbReference type="InterPro" id="IPR018076">
    <property type="entry name" value="T2SS_GspF_dom"/>
</dbReference>
<dbReference type="PANTHER" id="PTHR35402">
    <property type="entry name" value="INTEGRAL MEMBRANE PROTEIN-RELATED"/>
    <property type="match status" value="1"/>
</dbReference>
<protein>
    <recommendedName>
        <fullName evidence="7">Type II secretion system protein GspF domain-containing protein</fullName>
    </recommendedName>
</protein>
<keyword evidence="4 6" id="KW-1133">Transmembrane helix</keyword>
<feature type="transmembrane region" description="Helical" evidence="6">
    <location>
        <begin position="256"/>
        <end position="275"/>
    </location>
</feature>
<feature type="domain" description="Type II secretion system protein GspF" evidence="7">
    <location>
        <begin position="96"/>
        <end position="223"/>
    </location>
</feature>
<dbReference type="PANTHER" id="PTHR35402:SF1">
    <property type="entry name" value="TYPE II SECRETION SYSTEM PROTEIN GSPF DOMAIN-CONTAINING PROTEIN"/>
    <property type="match status" value="1"/>
</dbReference>
<dbReference type="Proteomes" id="UP000266622">
    <property type="component" value="Unassembled WGS sequence"/>
</dbReference>
<feature type="transmembrane region" description="Helical" evidence="6">
    <location>
        <begin position="32"/>
        <end position="51"/>
    </location>
</feature>
<keyword evidence="5 6" id="KW-0472">Membrane</keyword>
<comment type="caution">
    <text evidence="8">The sequence shown here is derived from an EMBL/GenBank/DDBJ whole genome shotgun (WGS) entry which is preliminary data.</text>
</comment>
<evidence type="ECO:0000259" key="7">
    <source>
        <dbReference type="Pfam" id="PF00482"/>
    </source>
</evidence>
<evidence type="ECO:0000313" key="8">
    <source>
        <dbReference type="EMBL" id="RIB35332.1"/>
    </source>
</evidence>
<dbReference type="GO" id="GO:0005886">
    <property type="term" value="C:plasma membrane"/>
    <property type="evidence" value="ECO:0007669"/>
    <property type="project" value="UniProtKB-SubCell"/>
</dbReference>
<organism evidence="8 9">
    <name type="scientific">Candidatus Nanoclepta minutus</name>
    <dbReference type="NCBI Taxonomy" id="1940235"/>
    <lineage>
        <taxon>Archaea</taxon>
        <taxon>Nanobdellota</taxon>
        <taxon>Candidatus Nanoclepta</taxon>
    </lineage>
</organism>
<dbReference type="AlphaFoldDB" id="A0A397WN41"/>